<dbReference type="InterPro" id="IPR011611">
    <property type="entry name" value="PfkB_dom"/>
</dbReference>
<accession>E0TGD8</accession>
<evidence type="ECO:0000256" key="1">
    <source>
        <dbReference type="ARBA" id="ARBA00010688"/>
    </source>
</evidence>
<evidence type="ECO:0000256" key="2">
    <source>
        <dbReference type="ARBA" id="ARBA00022679"/>
    </source>
</evidence>
<dbReference type="AlphaFoldDB" id="E0TGD8"/>
<dbReference type="eggNOG" id="COG0524">
    <property type="taxonomic scope" value="Bacteria"/>
</dbReference>
<keyword evidence="6" id="KW-1185">Reference proteome</keyword>
<dbReference type="Gene3D" id="3.30.1110.10">
    <property type="match status" value="1"/>
</dbReference>
<dbReference type="InterPro" id="IPR052700">
    <property type="entry name" value="Carb_kinase_PfkB-like"/>
</dbReference>
<dbReference type="EMBL" id="CP002156">
    <property type="protein sequence ID" value="ADM09181.1"/>
    <property type="molecule type" value="Genomic_DNA"/>
</dbReference>
<sequence length="332" mass="34857">MAPQFDVIAIGNAIVDLLAHVPDGFPEAHDVPRGGMVLIDSEKAAAMTRAMPGSEQVAGGSAGNSMVCLSRLGGAGGFVGKVANDELGDAYRRSMEEAGVQFIAAPLDQGPPTGRCHIAVTADAERSMATYLGAAGEVSEADIDDDMIRRAEMVFFEGYLFDGELPRSAFEKAAAIAHKAGKRAALTLSDVGVVERNRDELIRILEKHVDLIFANEDEARALFGHHETPAELAAEMAKLVPFGAITCSERGSIVYGPDQDATTVPAVAPVQLVDTTGAGDAYAGGFFYGFTRGKPLPSCATLGSVIASEVISHMGPRPVADIRQMAADRDLL</sequence>
<dbReference type="InterPro" id="IPR029056">
    <property type="entry name" value="Ribokinase-like"/>
</dbReference>
<dbReference type="HOGENOM" id="CLU_027634_5_1_5"/>
<dbReference type="Proteomes" id="UP000001302">
    <property type="component" value="Chromosome"/>
</dbReference>
<comment type="similarity">
    <text evidence="1">Belongs to the carbohydrate kinase PfkB family.</text>
</comment>
<keyword evidence="3 5" id="KW-0418">Kinase</keyword>
<dbReference type="CDD" id="cd01168">
    <property type="entry name" value="adenosine_kinase"/>
    <property type="match status" value="1"/>
</dbReference>
<organism evidence="5 6">
    <name type="scientific">Parvularcula bermudensis (strain ATCC BAA-594 / HTCC2503 / KCTC 12087)</name>
    <dbReference type="NCBI Taxonomy" id="314260"/>
    <lineage>
        <taxon>Bacteria</taxon>
        <taxon>Pseudomonadati</taxon>
        <taxon>Pseudomonadota</taxon>
        <taxon>Alphaproteobacteria</taxon>
        <taxon>Parvularculales</taxon>
        <taxon>Parvularculaceae</taxon>
        <taxon>Parvularcula</taxon>
    </lineage>
</organism>
<dbReference type="PANTHER" id="PTHR43320">
    <property type="entry name" value="SUGAR KINASE"/>
    <property type="match status" value="1"/>
</dbReference>
<dbReference type="OrthoDB" id="9813569at2"/>
<evidence type="ECO:0000256" key="3">
    <source>
        <dbReference type="ARBA" id="ARBA00022777"/>
    </source>
</evidence>
<gene>
    <name evidence="5" type="ordered locus">PB2503_05542</name>
</gene>
<reference evidence="6" key="1">
    <citation type="submission" date="2010-08" db="EMBL/GenBank/DDBJ databases">
        <title>Genome sequence of Parvularcula bermudensis HTCC2503.</title>
        <authorList>
            <person name="Kang D.-M."/>
            <person name="Oh H.-M."/>
            <person name="Cho J.-C."/>
        </authorList>
    </citation>
    <scope>NUCLEOTIDE SEQUENCE [LARGE SCALE GENOMIC DNA]</scope>
    <source>
        <strain evidence="6">ATCC BAA-594 / HTCC2503 / KCTC 12087</strain>
    </source>
</reference>
<reference evidence="5 6" key="2">
    <citation type="journal article" date="2011" name="J. Bacteriol.">
        <title>Complete genome sequence of strain HTCC2503T of Parvularcula bermudensis, the type species of the order "Parvularculales" in the class Alphaproteobacteria.</title>
        <authorList>
            <person name="Oh H.M."/>
            <person name="Kang I."/>
            <person name="Vergin K.L."/>
            <person name="Kang D."/>
            <person name="Rhee K.H."/>
            <person name="Giovannoni S.J."/>
            <person name="Cho J.C."/>
        </authorList>
    </citation>
    <scope>NUCLEOTIDE SEQUENCE [LARGE SCALE GENOMIC DNA]</scope>
    <source>
        <strain evidence="6">ATCC BAA-594 / HTCC2503 / KCTC 12087</strain>
    </source>
</reference>
<name>E0TGD8_PARBH</name>
<keyword evidence="2" id="KW-0808">Transferase</keyword>
<dbReference type="PANTHER" id="PTHR43320:SF3">
    <property type="entry name" value="CARBOHYDRATE KINASE PFKB DOMAIN-CONTAINING PROTEIN"/>
    <property type="match status" value="1"/>
</dbReference>
<dbReference type="Gene3D" id="3.40.1190.20">
    <property type="match status" value="1"/>
</dbReference>
<dbReference type="Pfam" id="PF00294">
    <property type="entry name" value="PfkB"/>
    <property type="match status" value="1"/>
</dbReference>
<dbReference type="STRING" id="314260.PB2503_05542"/>
<evidence type="ECO:0000313" key="6">
    <source>
        <dbReference type="Proteomes" id="UP000001302"/>
    </source>
</evidence>
<dbReference type="GO" id="GO:0016301">
    <property type="term" value="F:kinase activity"/>
    <property type="evidence" value="ECO:0007669"/>
    <property type="project" value="UniProtKB-KW"/>
</dbReference>
<dbReference type="KEGG" id="pbr:PB2503_05542"/>
<proteinExistence type="inferred from homology"/>
<feature type="domain" description="Carbohydrate kinase PfkB" evidence="4">
    <location>
        <begin position="50"/>
        <end position="318"/>
    </location>
</feature>
<evidence type="ECO:0000259" key="4">
    <source>
        <dbReference type="Pfam" id="PF00294"/>
    </source>
</evidence>
<evidence type="ECO:0000313" key="5">
    <source>
        <dbReference type="EMBL" id="ADM09181.1"/>
    </source>
</evidence>
<dbReference type="SUPFAM" id="SSF53613">
    <property type="entry name" value="Ribokinase-like"/>
    <property type="match status" value="1"/>
</dbReference>
<dbReference type="RefSeq" id="WP_013300155.1">
    <property type="nucleotide sequence ID" value="NC_014414.1"/>
</dbReference>
<protein>
    <submittedName>
        <fullName evidence="5">Carbohydrate kinase, PfkB family protein</fullName>
    </submittedName>
</protein>